<organism evidence="2">
    <name type="scientific">human gut metagenome</name>
    <dbReference type="NCBI Taxonomy" id="408170"/>
    <lineage>
        <taxon>unclassified sequences</taxon>
        <taxon>metagenomes</taxon>
        <taxon>organismal metagenomes</taxon>
    </lineage>
</organism>
<dbReference type="Pfam" id="PF09992">
    <property type="entry name" value="NAGPA"/>
    <property type="match status" value="1"/>
</dbReference>
<feature type="non-terminal residue" evidence="2">
    <location>
        <position position="136"/>
    </location>
</feature>
<evidence type="ECO:0000313" key="2">
    <source>
        <dbReference type="EMBL" id="EKC71025.1"/>
    </source>
</evidence>
<name>K1TXY2_9ZZZZ</name>
<reference evidence="2" key="1">
    <citation type="journal article" date="2013" name="Environ. Microbiol.">
        <title>Microbiota from the distal guts of lean and obese adolescents exhibit partial functional redundancy besides clear differences in community structure.</title>
        <authorList>
            <person name="Ferrer M."/>
            <person name="Ruiz A."/>
            <person name="Lanza F."/>
            <person name="Haange S.B."/>
            <person name="Oberbach A."/>
            <person name="Till H."/>
            <person name="Bargiela R."/>
            <person name="Campoy C."/>
            <person name="Segura M.T."/>
            <person name="Richter M."/>
            <person name="von Bergen M."/>
            <person name="Seifert J."/>
            <person name="Suarez A."/>
        </authorList>
    </citation>
    <scope>NUCLEOTIDE SEQUENCE</scope>
</reference>
<accession>K1TXY2</accession>
<dbReference type="AlphaFoldDB" id="K1TXY2"/>
<gene>
    <name evidence="2" type="ORF">LEA_07476</name>
</gene>
<dbReference type="PANTHER" id="PTHR40446">
    <property type="entry name" value="N-ACETYLGLUCOSAMINE-1-PHOSPHODIESTER ALPHA-N-ACETYLGLUCOSAMINIDASE"/>
    <property type="match status" value="1"/>
</dbReference>
<protein>
    <recommendedName>
        <fullName evidence="1">Phosphodiester glycosidase domain-containing protein</fullName>
    </recommendedName>
</protein>
<sequence>MMIVRDPSRVMVGTSGEYGKSCKGKKVSEIAESYGAIAATNAGGFRDAGGVGTGGEPDGLVISEGRLKWGSLGTTYGIIGIDNNNVLVVGDMTAQAALDRGVRDAVSFGPVLVVNGEAVEVNGSGSGLNPRTAIGQ</sequence>
<dbReference type="InterPro" id="IPR018711">
    <property type="entry name" value="NAGPA"/>
</dbReference>
<comment type="caution">
    <text evidence="2">The sequence shown here is derived from an EMBL/GenBank/DDBJ whole genome shotgun (WGS) entry which is preliminary data.</text>
</comment>
<evidence type="ECO:0000259" key="1">
    <source>
        <dbReference type="Pfam" id="PF09992"/>
    </source>
</evidence>
<feature type="domain" description="Phosphodiester glycosidase" evidence="1">
    <location>
        <begin position="34"/>
        <end position="136"/>
    </location>
</feature>
<dbReference type="PANTHER" id="PTHR40446:SF2">
    <property type="entry name" value="N-ACETYLGLUCOSAMINE-1-PHOSPHODIESTER ALPHA-N-ACETYLGLUCOSAMINIDASE"/>
    <property type="match status" value="1"/>
</dbReference>
<dbReference type="EMBL" id="AJWY01004929">
    <property type="protein sequence ID" value="EKC71025.1"/>
    <property type="molecule type" value="Genomic_DNA"/>
</dbReference>
<proteinExistence type="predicted"/>